<feature type="transmembrane region" description="Helical" evidence="2">
    <location>
        <begin position="82"/>
        <end position="105"/>
    </location>
</feature>
<gene>
    <name evidence="4" type="ORF">PBRA_007682</name>
    <name evidence="5" type="ORF">PLBR_LOCUS6793</name>
</gene>
<keyword evidence="2" id="KW-0472">Membrane</keyword>
<protein>
    <submittedName>
        <fullName evidence="4">Uncharacterized protein</fullName>
    </submittedName>
</protein>
<geneLocation type="mitochondrion" evidence="5"/>
<keyword evidence="5" id="KW-0496">Mitochondrion</keyword>
<sequence length="130" mass="14121">MSTMSRVAQAVVMVAVVTLSLVSLRPAGVVVPDSAVRNGRERPPAGRPAVPQSKGRAESDKKRHDDVDRVQSKPTPFFEKHWLTIVSAAAVTVVVCVLAIVIVICRRKRRKAPAADWSTMTFAISHPEVV</sequence>
<keyword evidence="3" id="KW-0732">Signal</keyword>
<evidence type="ECO:0000256" key="3">
    <source>
        <dbReference type="SAM" id="SignalP"/>
    </source>
</evidence>
<feature type="signal peptide" evidence="3">
    <location>
        <begin position="1"/>
        <end position="24"/>
    </location>
</feature>
<proteinExistence type="predicted"/>
<dbReference type="EMBL" id="OVEO01000012">
    <property type="protein sequence ID" value="SPQ99578.1"/>
    <property type="molecule type" value="Genomic_DNA"/>
</dbReference>
<evidence type="ECO:0000313" key="5">
    <source>
        <dbReference type="EMBL" id="SPQ99578.1"/>
    </source>
</evidence>
<organism evidence="4 6">
    <name type="scientific">Plasmodiophora brassicae</name>
    <name type="common">Clubroot disease agent</name>
    <dbReference type="NCBI Taxonomy" id="37360"/>
    <lineage>
        <taxon>Eukaryota</taxon>
        <taxon>Sar</taxon>
        <taxon>Rhizaria</taxon>
        <taxon>Endomyxa</taxon>
        <taxon>Phytomyxea</taxon>
        <taxon>Plasmodiophorida</taxon>
        <taxon>Plasmodiophoridae</taxon>
        <taxon>Plasmodiophora</taxon>
    </lineage>
</organism>
<feature type="chain" id="PRO_5035990791" evidence="3">
    <location>
        <begin position="25"/>
        <end position="130"/>
    </location>
</feature>
<name>A0A0G4IX68_PLABS</name>
<keyword evidence="2" id="KW-1133">Transmembrane helix</keyword>
<dbReference type="EMBL" id="CDSF01000095">
    <property type="protein sequence ID" value="CEO99948.1"/>
    <property type="molecule type" value="Genomic_DNA"/>
</dbReference>
<evidence type="ECO:0000256" key="1">
    <source>
        <dbReference type="SAM" id="MobiDB-lite"/>
    </source>
</evidence>
<accession>A0A0G4IX68</accession>
<evidence type="ECO:0000313" key="6">
    <source>
        <dbReference type="Proteomes" id="UP000039324"/>
    </source>
</evidence>
<dbReference type="Proteomes" id="UP000290189">
    <property type="component" value="Unassembled WGS sequence"/>
</dbReference>
<feature type="region of interest" description="Disordered" evidence="1">
    <location>
        <begin position="33"/>
        <end position="71"/>
    </location>
</feature>
<evidence type="ECO:0000313" key="4">
    <source>
        <dbReference type="EMBL" id="CEO99948.1"/>
    </source>
</evidence>
<dbReference type="AlphaFoldDB" id="A0A0G4IX68"/>
<evidence type="ECO:0000313" key="7">
    <source>
        <dbReference type="Proteomes" id="UP000290189"/>
    </source>
</evidence>
<reference evidence="4 6" key="1">
    <citation type="submission" date="2015-02" db="EMBL/GenBank/DDBJ databases">
        <authorList>
            <person name="Chooi Y.-H."/>
        </authorList>
    </citation>
    <scope>NUCLEOTIDE SEQUENCE [LARGE SCALE GENOMIC DNA]</scope>
    <source>
        <strain evidence="4">E3</strain>
    </source>
</reference>
<keyword evidence="6" id="KW-1185">Reference proteome</keyword>
<dbReference type="Proteomes" id="UP000039324">
    <property type="component" value="Unassembled WGS sequence"/>
</dbReference>
<reference evidence="5 7" key="2">
    <citation type="submission" date="2018-03" db="EMBL/GenBank/DDBJ databases">
        <authorList>
            <person name="Fogelqvist J."/>
        </authorList>
    </citation>
    <scope>NUCLEOTIDE SEQUENCE [LARGE SCALE GENOMIC DNA]</scope>
</reference>
<feature type="compositionally biased region" description="Basic and acidic residues" evidence="1">
    <location>
        <begin position="55"/>
        <end position="71"/>
    </location>
</feature>
<keyword evidence="2" id="KW-0812">Transmembrane</keyword>
<evidence type="ECO:0000256" key="2">
    <source>
        <dbReference type="SAM" id="Phobius"/>
    </source>
</evidence>